<evidence type="ECO:0000313" key="2">
    <source>
        <dbReference type="EMBL" id="MFD2966980.1"/>
    </source>
</evidence>
<dbReference type="PANTHER" id="PTHR14859">
    <property type="entry name" value="CALCOFLUOR WHITE HYPERSENSITIVE PROTEIN PRECURSOR"/>
    <property type="match status" value="1"/>
</dbReference>
<comment type="caution">
    <text evidence="2">The sequence shown here is derived from an EMBL/GenBank/DDBJ whole genome shotgun (WGS) entry which is preliminary data.</text>
</comment>
<dbReference type="Pfam" id="PF03372">
    <property type="entry name" value="Exo_endo_phos"/>
    <property type="match status" value="1"/>
</dbReference>
<keyword evidence="2" id="KW-0255">Endonuclease</keyword>
<sequence>MKKIMFSFAFLCCIATVFGQRVRILSYNIHHGNPPAVSDKIDLDAIARVILDSGADLVGMQEVDVRIPRSQLVDQAHQLAQLTGMYYFFSKGIDYDGGEYGTLILSKYKIIGNRRYELPMPEAGENRSLAIVDVALPTGKTISFANTHLDLSEKNKVAQAGYINELGDWYDRPLILVGDLNAEPKSPAINVLDTYFSRNTDTNGPTHPNQQAKSEIDYIMVGKHCKFIWKAYNTIASDASDHLPLFAEIEFK</sequence>
<dbReference type="GO" id="GO:0004519">
    <property type="term" value="F:endonuclease activity"/>
    <property type="evidence" value="ECO:0007669"/>
    <property type="project" value="UniProtKB-KW"/>
</dbReference>
<protein>
    <submittedName>
        <fullName evidence="2">Endonuclease/exonuclease/phosphatase family protein</fullName>
    </submittedName>
</protein>
<dbReference type="EMBL" id="JBHUPB010000004">
    <property type="protein sequence ID" value="MFD2966980.1"/>
    <property type="molecule type" value="Genomic_DNA"/>
</dbReference>
<accession>A0ABW6BE47</accession>
<dbReference type="InterPro" id="IPR051916">
    <property type="entry name" value="GPI-anchor_lipid_remodeler"/>
</dbReference>
<dbReference type="Gene3D" id="3.60.10.10">
    <property type="entry name" value="Endonuclease/exonuclease/phosphatase"/>
    <property type="match status" value="1"/>
</dbReference>
<evidence type="ECO:0000313" key="3">
    <source>
        <dbReference type="Proteomes" id="UP001597525"/>
    </source>
</evidence>
<dbReference type="InterPro" id="IPR036691">
    <property type="entry name" value="Endo/exonu/phosph_ase_sf"/>
</dbReference>
<reference evidence="3" key="1">
    <citation type="journal article" date="2019" name="Int. J. Syst. Evol. Microbiol.">
        <title>The Global Catalogue of Microorganisms (GCM) 10K type strain sequencing project: providing services to taxonomists for standard genome sequencing and annotation.</title>
        <authorList>
            <consortium name="The Broad Institute Genomics Platform"/>
            <consortium name="The Broad Institute Genome Sequencing Center for Infectious Disease"/>
            <person name="Wu L."/>
            <person name="Ma J."/>
        </authorList>
    </citation>
    <scope>NUCLEOTIDE SEQUENCE [LARGE SCALE GENOMIC DNA]</scope>
    <source>
        <strain evidence="3">KCTC 22814</strain>
    </source>
</reference>
<organism evidence="2 3">
    <name type="scientific">Sphingobacterium bambusae</name>
    <dbReference type="NCBI Taxonomy" id="662858"/>
    <lineage>
        <taxon>Bacteria</taxon>
        <taxon>Pseudomonadati</taxon>
        <taxon>Bacteroidota</taxon>
        <taxon>Sphingobacteriia</taxon>
        <taxon>Sphingobacteriales</taxon>
        <taxon>Sphingobacteriaceae</taxon>
        <taxon>Sphingobacterium</taxon>
    </lineage>
</organism>
<keyword evidence="2" id="KW-0540">Nuclease</keyword>
<gene>
    <name evidence="2" type="ORF">ACFS7Y_06260</name>
</gene>
<keyword evidence="2" id="KW-0378">Hydrolase</keyword>
<dbReference type="SUPFAM" id="SSF56219">
    <property type="entry name" value="DNase I-like"/>
    <property type="match status" value="1"/>
</dbReference>
<keyword evidence="3" id="KW-1185">Reference proteome</keyword>
<evidence type="ECO:0000259" key="1">
    <source>
        <dbReference type="Pfam" id="PF03372"/>
    </source>
</evidence>
<dbReference type="PANTHER" id="PTHR14859:SF15">
    <property type="entry name" value="ENDONUCLEASE_EXONUCLEASE_PHOSPHATASE DOMAIN-CONTAINING PROTEIN"/>
    <property type="match status" value="1"/>
</dbReference>
<dbReference type="InterPro" id="IPR005135">
    <property type="entry name" value="Endo/exonuclease/phosphatase"/>
</dbReference>
<proteinExistence type="predicted"/>
<dbReference type="Proteomes" id="UP001597525">
    <property type="component" value="Unassembled WGS sequence"/>
</dbReference>
<feature type="domain" description="Endonuclease/exonuclease/phosphatase" evidence="1">
    <location>
        <begin position="25"/>
        <end position="242"/>
    </location>
</feature>
<dbReference type="RefSeq" id="WP_320182677.1">
    <property type="nucleotide sequence ID" value="NZ_CP138332.1"/>
</dbReference>
<name>A0ABW6BE47_9SPHI</name>